<gene>
    <name evidence="1" type="ORF">BOO71_0006676</name>
</gene>
<keyword evidence="2" id="KW-1185">Reference proteome</keyword>
<dbReference type="AlphaFoldDB" id="A0A1U7NZ09"/>
<sequence length="99" mass="11063">MSKEFHALELRGAATNYRTLLGVTKTRPEGSLLHPNLPKGGLRRWESAAEGLGLYLDYVMFDAILNDGCYDPQRLAQTVTDHLALIIQTANEPKPQRVK</sequence>
<comment type="caution">
    <text evidence="1">The sequence shown here is derived from an EMBL/GenBank/DDBJ whole genome shotgun (WGS) entry which is preliminary data.</text>
</comment>
<protein>
    <submittedName>
        <fullName evidence="1">Uncharacterized protein</fullName>
    </submittedName>
</protein>
<accession>A0A1U7NZ09</accession>
<organism evidence="1 2">
    <name type="scientific">Deinococcus marmoris</name>
    <dbReference type="NCBI Taxonomy" id="249408"/>
    <lineage>
        <taxon>Bacteria</taxon>
        <taxon>Thermotogati</taxon>
        <taxon>Deinococcota</taxon>
        <taxon>Deinococci</taxon>
        <taxon>Deinococcales</taxon>
        <taxon>Deinococcaceae</taxon>
        <taxon>Deinococcus</taxon>
    </lineage>
</organism>
<dbReference type="Proteomes" id="UP000186607">
    <property type="component" value="Unassembled WGS sequence"/>
</dbReference>
<dbReference type="OrthoDB" id="9848887at2"/>
<dbReference type="RefSeq" id="WP_075832408.1">
    <property type="nucleotide sequence ID" value="NZ_MSTI01000075.1"/>
</dbReference>
<name>A0A1U7NZ09_9DEIO</name>
<proteinExistence type="predicted"/>
<reference evidence="1 2" key="1">
    <citation type="submission" date="2017-01" db="EMBL/GenBank/DDBJ databases">
        <title>Genome Analysis of Deinococcus marmoris KOPRI26562.</title>
        <authorList>
            <person name="Kim J.H."/>
            <person name="Oh H.-M."/>
        </authorList>
    </citation>
    <scope>NUCLEOTIDE SEQUENCE [LARGE SCALE GENOMIC DNA]</scope>
    <source>
        <strain evidence="1 2">KOPRI26562</strain>
    </source>
</reference>
<evidence type="ECO:0000313" key="1">
    <source>
        <dbReference type="EMBL" id="OLV18155.1"/>
    </source>
</evidence>
<dbReference type="EMBL" id="MSTI01000075">
    <property type="protein sequence ID" value="OLV18155.1"/>
    <property type="molecule type" value="Genomic_DNA"/>
</dbReference>
<evidence type="ECO:0000313" key="2">
    <source>
        <dbReference type="Proteomes" id="UP000186607"/>
    </source>
</evidence>